<dbReference type="Pfam" id="PF03205">
    <property type="entry name" value="MobB"/>
    <property type="match status" value="1"/>
</dbReference>
<dbReference type="CDD" id="cd03116">
    <property type="entry name" value="MobB"/>
    <property type="match status" value="1"/>
</dbReference>
<dbReference type="InterPro" id="IPR027417">
    <property type="entry name" value="P-loop_NTPase"/>
</dbReference>
<evidence type="ECO:0000313" key="3">
    <source>
        <dbReference type="Proteomes" id="UP000037854"/>
    </source>
</evidence>
<dbReference type="Gene3D" id="3.40.50.300">
    <property type="entry name" value="P-loop containing nucleotide triphosphate hydrolases"/>
    <property type="match status" value="1"/>
</dbReference>
<dbReference type="NCBIfam" id="TIGR00176">
    <property type="entry name" value="mobB"/>
    <property type="match status" value="1"/>
</dbReference>
<accession>A0ABR5MJQ0</accession>
<keyword evidence="3" id="KW-1185">Reference proteome</keyword>
<dbReference type="PANTHER" id="PTHR40072">
    <property type="entry name" value="MOLYBDOPTERIN-GUANINE DINUCLEOTIDE BIOSYNTHESIS ADAPTER PROTEIN-RELATED"/>
    <property type="match status" value="1"/>
</dbReference>
<dbReference type="InterPro" id="IPR052539">
    <property type="entry name" value="MGD_biosynthesis_adapter"/>
</dbReference>
<dbReference type="Proteomes" id="UP000037854">
    <property type="component" value="Unassembled WGS sequence"/>
</dbReference>
<dbReference type="PANTHER" id="PTHR40072:SF1">
    <property type="entry name" value="MOLYBDOPTERIN-GUANINE DINUCLEOTIDE BIOSYNTHESIS ADAPTER PROTEIN"/>
    <property type="match status" value="1"/>
</dbReference>
<protein>
    <recommendedName>
        <fullName evidence="1">Molybdopterin-guanine dinucleotide biosynthesis protein B (MobB) domain-containing protein</fullName>
    </recommendedName>
</protein>
<sequence>MFVLQIVGYKNSGKTTLTTKLIEYFTSIGVRTASLKHHGHGGVPEGIGSTDSEKHRSAGSLIAGVEGDGLFQLSKKNWKLSEMIEIYKIMQVDLLLIEGFKKEKYPKIVLISQEEDIRLVEEVSNIKVVISRIPLTQNFCPFPLFHITEMERIYQWIWKEMRLKE</sequence>
<gene>
    <name evidence="2" type="ORF">AFL42_08200</name>
</gene>
<feature type="domain" description="Molybdopterin-guanine dinucleotide biosynthesis protein B (MobB)" evidence="1">
    <location>
        <begin position="3"/>
        <end position="130"/>
    </location>
</feature>
<proteinExistence type="predicted"/>
<organism evidence="2 3">
    <name type="scientific">Oceanobacillus caeni</name>
    <dbReference type="NCBI Taxonomy" id="405946"/>
    <lineage>
        <taxon>Bacteria</taxon>
        <taxon>Bacillati</taxon>
        <taxon>Bacillota</taxon>
        <taxon>Bacilli</taxon>
        <taxon>Bacillales</taxon>
        <taxon>Bacillaceae</taxon>
        <taxon>Oceanobacillus</taxon>
    </lineage>
</organism>
<reference evidence="2 3" key="1">
    <citation type="submission" date="2015-07" db="EMBL/GenBank/DDBJ databases">
        <title>High-quality draft genome sequence of Oceanobacillus caeni HM6, a bacillus isolated from a human feces.</title>
        <authorList>
            <person name="Kumar J."/>
            <person name="Verma M.K."/>
            <person name="Pandey R."/>
            <person name="Bhambi M."/>
            <person name="Chauhan N."/>
        </authorList>
    </citation>
    <scope>NUCLEOTIDE SEQUENCE [LARGE SCALE GENOMIC DNA]</scope>
    <source>
        <strain evidence="2 3">HM6</strain>
    </source>
</reference>
<evidence type="ECO:0000313" key="2">
    <source>
        <dbReference type="EMBL" id="KPH75816.1"/>
    </source>
</evidence>
<dbReference type="EMBL" id="LGTK01000022">
    <property type="protein sequence ID" value="KPH75816.1"/>
    <property type="molecule type" value="Genomic_DNA"/>
</dbReference>
<dbReference type="InterPro" id="IPR004435">
    <property type="entry name" value="MobB_dom"/>
</dbReference>
<dbReference type="RefSeq" id="WP_047186279.1">
    <property type="nucleotide sequence ID" value="NZ_JAHHXM010000033.1"/>
</dbReference>
<name>A0ABR5MJQ0_9BACI</name>
<comment type="caution">
    <text evidence="2">The sequence shown here is derived from an EMBL/GenBank/DDBJ whole genome shotgun (WGS) entry which is preliminary data.</text>
</comment>
<evidence type="ECO:0000259" key="1">
    <source>
        <dbReference type="Pfam" id="PF03205"/>
    </source>
</evidence>
<dbReference type="SUPFAM" id="SSF52540">
    <property type="entry name" value="P-loop containing nucleoside triphosphate hydrolases"/>
    <property type="match status" value="1"/>
</dbReference>